<dbReference type="AlphaFoldDB" id="D4LA43"/>
<dbReference type="HOGENOM" id="CLU_003291_4_4_9"/>
<dbReference type="Pfam" id="PF07992">
    <property type="entry name" value="Pyr_redox_2"/>
    <property type="match status" value="1"/>
</dbReference>
<feature type="domain" description="FAD/NAD(P)-binding" evidence="4">
    <location>
        <begin position="1"/>
        <end position="295"/>
    </location>
</feature>
<dbReference type="InterPro" id="IPR036188">
    <property type="entry name" value="FAD/NAD-bd_sf"/>
</dbReference>
<dbReference type="BioCyc" id="RCHA213810:RUM_RS01160-MONOMER"/>
<evidence type="ECO:0000259" key="4">
    <source>
        <dbReference type="Pfam" id="PF07992"/>
    </source>
</evidence>
<keyword evidence="2" id="KW-0285">Flavoprotein</keyword>
<sequence>MKYVIIGNSAAAIGAVEAIRKTDRTGQILILSSEPYHTYSRPLISYLLLGKTTEEKMLYRDRDFYEKMHCDFRPNTTVVKLDPEQKQVLLADGSTESYDRVLVATGSSPFVPPMAGLDTVEHKTTFGSLEDAKRLSGMIDSRSRVLIIGAGLIGLKCAEGIADTVKSITVVDLAPRVLSSILDDAASARIKHYLEQHDLRFFLGESVKEFSGNTAILTGGGQIEFDCLVLAVGVRANTALVKDAGGAVGRGITVDDHMRTSLPEVYAAGDCTESMDCAEQQIKIMALLPNAYMQGACAGANMAGQEAVFDTAIPMNSIGLFGLHMMTAGSYHGETFVQDDGTGFKELFYENDRLCGYILIGDIHRAGIYTAMIRNRTPLRSVDFDLLCREPELMAFSQADRKVMLGGREK</sequence>
<dbReference type="STRING" id="213810.RUM_02420"/>
<accession>D4LA43</accession>
<name>D4LA43_RUMC1</name>
<evidence type="ECO:0000256" key="3">
    <source>
        <dbReference type="ARBA" id="ARBA00022827"/>
    </source>
</evidence>
<dbReference type="EMBL" id="FP929052">
    <property type="protein sequence ID" value="CBL16488.1"/>
    <property type="molecule type" value="Genomic_DNA"/>
</dbReference>
<dbReference type="Proteomes" id="UP000007054">
    <property type="component" value="Chromosome"/>
</dbReference>
<dbReference type="InterPro" id="IPR050260">
    <property type="entry name" value="FAD-bd_OxRdtase"/>
</dbReference>
<evidence type="ECO:0000256" key="2">
    <source>
        <dbReference type="ARBA" id="ARBA00022630"/>
    </source>
</evidence>
<dbReference type="PRINTS" id="PR00368">
    <property type="entry name" value="FADPNR"/>
</dbReference>
<dbReference type="InterPro" id="IPR023753">
    <property type="entry name" value="FAD/NAD-binding_dom"/>
</dbReference>
<comment type="cofactor">
    <cofactor evidence="1">
        <name>FAD</name>
        <dbReference type="ChEBI" id="CHEBI:57692"/>
    </cofactor>
</comment>
<dbReference type="KEGG" id="rch:RUM_02420"/>
<proteinExistence type="predicted"/>
<evidence type="ECO:0000313" key="6">
    <source>
        <dbReference type="Proteomes" id="UP000007054"/>
    </source>
</evidence>
<keyword evidence="6" id="KW-1185">Reference proteome</keyword>
<dbReference type="PRINTS" id="PR00411">
    <property type="entry name" value="PNDRDTASEI"/>
</dbReference>
<dbReference type="PANTHER" id="PTHR43429:SF3">
    <property type="entry name" value="NITRITE REDUCTASE [NAD(P)H]"/>
    <property type="match status" value="1"/>
</dbReference>
<organism evidence="5 6">
    <name type="scientific">Ruminococcus champanellensis (strain DSM 18848 / JCM 17042 / KCTC 15320 / 18P13)</name>
    <dbReference type="NCBI Taxonomy" id="213810"/>
    <lineage>
        <taxon>Bacteria</taxon>
        <taxon>Bacillati</taxon>
        <taxon>Bacillota</taxon>
        <taxon>Clostridia</taxon>
        <taxon>Eubacteriales</taxon>
        <taxon>Oscillospiraceae</taxon>
        <taxon>Ruminococcus</taxon>
    </lineage>
</organism>
<dbReference type="GeneID" id="83155081"/>
<dbReference type="GO" id="GO:0016491">
    <property type="term" value="F:oxidoreductase activity"/>
    <property type="evidence" value="ECO:0007669"/>
    <property type="project" value="InterPro"/>
</dbReference>
<evidence type="ECO:0000256" key="1">
    <source>
        <dbReference type="ARBA" id="ARBA00001974"/>
    </source>
</evidence>
<reference evidence="5" key="1">
    <citation type="submission" date="2010-03" db="EMBL/GenBank/DDBJ databases">
        <title>The genome sequence of Ruminococcus sp. 18P13.</title>
        <authorList>
            <consortium name="metaHIT consortium -- http://www.metahit.eu/"/>
            <person name="Pajon A."/>
            <person name="Turner K."/>
            <person name="Parkhill J."/>
            <person name="Bernalier A."/>
        </authorList>
    </citation>
    <scope>NUCLEOTIDE SEQUENCE [LARGE SCALE GENOMIC DNA]</scope>
    <source>
        <strain evidence="5">Type strain: 18P13</strain>
    </source>
</reference>
<gene>
    <name evidence="5" type="ordered locus">RUM_02420</name>
</gene>
<dbReference type="InterPro" id="IPR016156">
    <property type="entry name" value="FAD/NAD-linked_Rdtase_dimer_sf"/>
</dbReference>
<dbReference type="PANTHER" id="PTHR43429">
    <property type="entry name" value="PYRIDINE NUCLEOTIDE-DISULFIDE OXIDOREDUCTASE DOMAIN-CONTAINING"/>
    <property type="match status" value="1"/>
</dbReference>
<reference evidence="5" key="2">
    <citation type="submission" date="2010-03" db="EMBL/GenBank/DDBJ databases">
        <authorList>
            <person name="Pajon A."/>
        </authorList>
    </citation>
    <scope>NUCLEOTIDE SEQUENCE</scope>
    <source>
        <strain evidence="5">Type strain: 18P13</strain>
    </source>
</reference>
<keyword evidence="3" id="KW-0274">FAD</keyword>
<dbReference type="Gene3D" id="3.50.50.60">
    <property type="entry name" value="FAD/NAD(P)-binding domain"/>
    <property type="match status" value="2"/>
</dbReference>
<evidence type="ECO:0000313" key="5">
    <source>
        <dbReference type="EMBL" id="CBL16488.1"/>
    </source>
</evidence>
<protein>
    <submittedName>
        <fullName evidence="5">NAD(P)H-nitrite reductase</fullName>
    </submittedName>
</protein>
<dbReference type="Gene3D" id="3.30.390.30">
    <property type="match status" value="1"/>
</dbReference>
<dbReference type="PATRIC" id="fig|213810.4.peg.94"/>
<dbReference type="SUPFAM" id="SSF51905">
    <property type="entry name" value="FAD/NAD(P)-binding domain"/>
    <property type="match status" value="2"/>
</dbReference>
<dbReference type="RefSeq" id="WP_015557395.1">
    <property type="nucleotide sequence ID" value="NC_021039.1"/>
</dbReference>